<dbReference type="OrthoDB" id="7690273at2"/>
<dbReference type="AlphaFoldDB" id="A0A1Y5TDK8"/>
<dbReference type="RefSeq" id="WP_085797274.1">
    <property type="nucleotide sequence ID" value="NZ_FWFO01000003.1"/>
</dbReference>
<organism evidence="3 4">
    <name type="scientific">Falsiruegeria litorea R37</name>
    <dbReference type="NCBI Taxonomy" id="1200284"/>
    <lineage>
        <taxon>Bacteria</taxon>
        <taxon>Pseudomonadati</taxon>
        <taxon>Pseudomonadota</taxon>
        <taxon>Alphaproteobacteria</taxon>
        <taxon>Rhodobacterales</taxon>
        <taxon>Roseobacteraceae</taxon>
        <taxon>Falsiruegeria</taxon>
    </lineage>
</organism>
<accession>A0A1Y5TDK8</accession>
<gene>
    <name evidence="3" type="ORF">TRL7639_03439</name>
</gene>
<evidence type="ECO:0000313" key="4">
    <source>
        <dbReference type="Proteomes" id="UP000193077"/>
    </source>
</evidence>
<feature type="region of interest" description="Disordered" evidence="1">
    <location>
        <begin position="1"/>
        <end position="21"/>
    </location>
</feature>
<keyword evidence="4" id="KW-1185">Reference proteome</keyword>
<reference evidence="3 4" key="1">
    <citation type="submission" date="2017-03" db="EMBL/GenBank/DDBJ databases">
        <authorList>
            <person name="Afonso C.L."/>
            <person name="Miller P.J."/>
            <person name="Scott M.A."/>
            <person name="Spackman E."/>
            <person name="Goraichik I."/>
            <person name="Dimitrov K.M."/>
            <person name="Suarez D.L."/>
            <person name="Swayne D.E."/>
        </authorList>
    </citation>
    <scope>NUCLEOTIDE SEQUENCE [LARGE SCALE GENOMIC DNA]</scope>
    <source>
        <strain evidence="3 4">CECT 7639</strain>
    </source>
</reference>
<proteinExistence type="predicted"/>
<protein>
    <submittedName>
        <fullName evidence="3">Chemotactic signal-response protein CheL</fullName>
    </submittedName>
</protein>
<dbReference type="Pfam" id="PF10135">
    <property type="entry name" value="Rod-binding"/>
    <property type="match status" value="1"/>
</dbReference>
<name>A0A1Y5TDK8_9RHOB</name>
<dbReference type="EMBL" id="FWFO01000003">
    <property type="protein sequence ID" value="SLN61800.1"/>
    <property type="molecule type" value="Genomic_DNA"/>
</dbReference>
<evidence type="ECO:0000259" key="2">
    <source>
        <dbReference type="Pfam" id="PF10135"/>
    </source>
</evidence>
<feature type="domain" description="Flagellar protein FlgJ N-terminal" evidence="2">
    <location>
        <begin position="46"/>
        <end position="85"/>
    </location>
</feature>
<dbReference type="InterPro" id="IPR019301">
    <property type="entry name" value="Flagellar_prot_FlgJ_N"/>
</dbReference>
<dbReference type="Proteomes" id="UP000193077">
    <property type="component" value="Unassembled WGS sequence"/>
</dbReference>
<evidence type="ECO:0000313" key="3">
    <source>
        <dbReference type="EMBL" id="SLN61800.1"/>
    </source>
</evidence>
<evidence type="ECO:0000256" key="1">
    <source>
        <dbReference type="SAM" id="MobiDB-lite"/>
    </source>
</evidence>
<sequence>MDPLYRTTPPPQALSKTRGDGALRDVAQKLEATFLAEMLTSAGLGESRSLMGGGSGEDQFQSFLVRQQAEQIAKSGGIGLSETLFNALKEAQNEK</sequence>